<organism evidence="1 2">
    <name type="scientific">Brassica cretica</name>
    <name type="common">Mustard</name>
    <dbReference type="NCBI Taxonomy" id="69181"/>
    <lineage>
        <taxon>Eukaryota</taxon>
        <taxon>Viridiplantae</taxon>
        <taxon>Streptophyta</taxon>
        <taxon>Embryophyta</taxon>
        <taxon>Tracheophyta</taxon>
        <taxon>Spermatophyta</taxon>
        <taxon>Magnoliopsida</taxon>
        <taxon>eudicotyledons</taxon>
        <taxon>Gunneridae</taxon>
        <taxon>Pentapetalae</taxon>
        <taxon>rosids</taxon>
        <taxon>malvids</taxon>
        <taxon>Brassicales</taxon>
        <taxon>Brassicaceae</taxon>
        <taxon>Brassiceae</taxon>
        <taxon>Brassica</taxon>
    </lineage>
</organism>
<dbReference type="EMBL" id="QGKV02001556">
    <property type="protein sequence ID" value="KAF3519813.1"/>
    <property type="molecule type" value="Genomic_DNA"/>
</dbReference>
<evidence type="ECO:0000313" key="2">
    <source>
        <dbReference type="Proteomes" id="UP000266723"/>
    </source>
</evidence>
<evidence type="ECO:0000313" key="1">
    <source>
        <dbReference type="EMBL" id="KAF3519813.1"/>
    </source>
</evidence>
<keyword evidence="2" id="KW-1185">Reference proteome</keyword>
<accession>A0ABQ7B0N1</accession>
<dbReference type="Proteomes" id="UP000266723">
    <property type="component" value="Unassembled WGS sequence"/>
</dbReference>
<name>A0ABQ7B0N1_BRACR</name>
<sequence length="76" mass="8623">MASVDRWLASVDRWLASVDRWLASVDRCPLQTEACGIVACQTVSSELWYVKASRLGLNTWKCLRCGFNIVEVIVEF</sequence>
<comment type="caution">
    <text evidence="1">The sequence shown here is derived from an EMBL/GenBank/DDBJ whole genome shotgun (WGS) entry which is preliminary data.</text>
</comment>
<proteinExistence type="predicted"/>
<reference evidence="1 2" key="1">
    <citation type="journal article" date="2020" name="BMC Genomics">
        <title>Intraspecific diversification of the crop wild relative Brassica cretica Lam. using demographic model selection.</title>
        <authorList>
            <person name="Kioukis A."/>
            <person name="Michalopoulou V.A."/>
            <person name="Briers L."/>
            <person name="Pirintsos S."/>
            <person name="Studholme D.J."/>
            <person name="Pavlidis P."/>
            <person name="Sarris P.F."/>
        </authorList>
    </citation>
    <scope>NUCLEOTIDE SEQUENCE [LARGE SCALE GENOMIC DNA]</scope>
    <source>
        <strain evidence="2">cv. PFS-1207/04</strain>
    </source>
</reference>
<gene>
    <name evidence="1" type="ORF">DY000_02060829</name>
</gene>
<protein>
    <submittedName>
        <fullName evidence="1">Uncharacterized protein</fullName>
    </submittedName>
</protein>